<proteinExistence type="predicted"/>
<gene>
    <name evidence="1" type="primary">Nfu_g_1_007142</name>
</gene>
<dbReference type="AlphaFoldDB" id="A0A1A7XBG5"/>
<feature type="non-terminal residue" evidence="1">
    <location>
        <position position="1"/>
    </location>
</feature>
<sequence>VLYCAPWWNTAVLRAAQPAACINARLESKYIPGLNLRPFRCVLSGFQLRFSSIPANVILH</sequence>
<dbReference type="EMBL" id="HADW01013810">
    <property type="protein sequence ID" value="SBP15210.1"/>
    <property type="molecule type" value="Transcribed_RNA"/>
</dbReference>
<organism evidence="1">
    <name type="scientific">Iconisemion striatum</name>
    <dbReference type="NCBI Taxonomy" id="60296"/>
    <lineage>
        <taxon>Eukaryota</taxon>
        <taxon>Metazoa</taxon>
        <taxon>Chordata</taxon>
        <taxon>Craniata</taxon>
        <taxon>Vertebrata</taxon>
        <taxon>Euteleostomi</taxon>
        <taxon>Actinopterygii</taxon>
        <taxon>Neopterygii</taxon>
        <taxon>Teleostei</taxon>
        <taxon>Neoteleostei</taxon>
        <taxon>Acanthomorphata</taxon>
        <taxon>Ovalentaria</taxon>
        <taxon>Atherinomorphae</taxon>
        <taxon>Cyprinodontiformes</taxon>
        <taxon>Nothobranchiidae</taxon>
        <taxon>Iconisemion</taxon>
    </lineage>
</organism>
<feature type="non-terminal residue" evidence="1">
    <location>
        <position position="60"/>
    </location>
</feature>
<reference evidence="1" key="1">
    <citation type="submission" date="2016-05" db="EMBL/GenBank/DDBJ databases">
        <authorList>
            <person name="Lavstsen T."/>
            <person name="Jespersen J.S."/>
        </authorList>
    </citation>
    <scope>NUCLEOTIDE SEQUENCE</scope>
    <source>
        <tissue evidence="1">Brain</tissue>
    </source>
</reference>
<name>A0A1A7XBG5_9TELE</name>
<reference evidence="1" key="2">
    <citation type="submission" date="2016-06" db="EMBL/GenBank/DDBJ databases">
        <title>The genome of a short-lived fish provides insights into sex chromosome evolution and the genetic control of aging.</title>
        <authorList>
            <person name="Reichwald K."/>
            <person name="Felder M."/>
            <person name="Petzold A."/>
            <person name="Koch P."/>
            <person name="Groth M."/>
            <person name="Platzer M."/>
        </authorList>
    </citation>
    <scope>NUCLEOTIDE SEQUENCE</scope>
    <source>
        <tissue evidence="1">Brain</tissue>
    </source>
</reference>
<protein>
    <submittedName>
        <fullName evidence="1">Uncharacterized protein</fullName>
    </submittedName>
</protein>
<evidence type="ECO:0000313" key="1">
    <source>
        <dbReference type="EMBL" id="SBP15210.1"/>
    </source>
</evidence>
<accession>A0A1A7XBG5</accession>